<dbReference type="Gene3D" id="3.40.50.720">
    <property type="entry name" value="NAD(P)-binding Rossmann-like Domain"/>
    <property type="match status" value="1"/>
</dbReference>
<dbReference type="InterPro" id="IPR020807">
    <property type="entry name" value="PKS_DH"/>
</dbReference>
<dbReference type="InterPro" id="IPR036736">
    <property type="entry name" value="ACP-like_sf"/>
</dbReference>
<dbReference type="InterPro" id="IPR049552">
    <property type="entry name" value="PKS_DH_N"/>
</dbReference>
<feature type="non-terminal residue" evidence="8">
    <location>
        <position position="853"/>
    </location>
</feature>
<evidence type="ECO:0000256" key="1">
    <source>
        <dbReference type="ARBA" id="ARBA00022450"/>
    </source>
</evidence>
<dbReference type="Pfam" id="PF08659">
    <property type="entry name" value="KR"/>
    <property type="match status" value="1"/>
</dbReference>
<dbReference type="InterPro" id="IPR020806">
    <property type="entry name" value="PKS_PP-bd"/>
</dbReference>
<evidence type="ECO:0000256" key="4">
    <source>
        <dbReference type="ARBA" id="ARBA00023268"/>
    </source>
</evidence>
<dbReference type="InterPro" id="IPR049551">
    <property type="entry name" value="PKS_DH_C"/>
</dbReference>
<dbReference type="InterPro" id="IPR036291">
    <property type="entry name" value="NAD(P)-bd_dom_sf"/>
</dbReference>
<dbReference type="SUPFAM" id="SSF53901">
    <property type="entry name" value="Thiolase-like"/>
    <property type="match status" value="1"/>
</dbReference>
<evidence type="ECO:0000256" key="5">
    <source>
        <dbReference type="PROSITE-ProRule" id="PRU01363"/>
    </source>
</evidence>
<dbReference type="SMART" id="SM00826">
    <property type="entry name" value="PKS_DH"/>
    <property type="match status" value="1"/>
</dbReference>
<dbReference type="InterPro" id="IPR009081">
    <property type="entry name" value="PP-bd_ACP"/>
</dbReference>
<feature type="domain" description="PKS/mFAS DH" evidence="7">
    <location>
        <begin position="1"/>
        <end position="239"/>
    </location>
</feature>
<dbReference type="InterPro" id="IPR057326">
    <property type="entry name" value="KR_dom"/>
</dbReference>
<dbReference type="SMART" id="SM01294">
    <property type="entry name" value="PKS_PP_betabranch"/>
    <property type="match status" value="1"/>
</dbReference>
<dbReference type="Gene3D" id="3.10.129.110">
    <property type="entry name" value="Polyketide synthase dehydratase"/>
    <property type="match status" value="1"/>
</dbReference>
<dbReference type="Pfam" id="PF22953">
    <property type="entry name" value="SpnB_Rossmann"/>
    <property type="match status" value="1"/>
</dbReference>
<keyword evidence="2" id="KW-0597">Phosphoprotein</keyword>
<dbReference type="InterPro" id="IPR016039">
    <property type="entry name" value="Thiolase-like"/>
</dbReference>
<dbReference type="InterPro" id="IPR049900">
    <property type="entry name" value="PKS_mFAS_DH"/>
</dbReference>
<evidence type="ECO:0000259" key="7">
    <source>
        <dbReference type="PROSITE" id="PS52019"/>
    </source>
</evidence>
<evidence type="ECO:0000313" key="9">
    <source>
        <dbReference type="Proteomes" id="UP000634229"/>
    </source>
</evidence>
<dbReference type="InterPro" id="IPR014030">
    <property type="entry name" value="Ketoacyl_synth_N"/>
</dbReference>
<keyword evidence="9" id="KW-1185">Reference proteome</keyword>
<dbReference type="Proteomes" id="UP000634229">
    <property type="component" value="Unassembled WGS sequence"/>
</dbReference>
<evidence type="ECO:0000256" key="3">
    <source>
        <dbReference type="ARBA" id="ARBA00022679"/>
    </source>
</evidence>
<dbReference type="PROSITE" id="PS50075">
    <property type="entry name" value="CARRIER"/>
    <property type="match status" value="1"/>
</dbReference>
<dbReference type="SUPFAM" id="SSF47336">
    <property type="entry name" value="ACP-like"/>
    <property type="match status" value="1"/>
</dbReference>
<dbReference type="Pfam" id="PF14765">
    <property type="entry name" value="PS-DH"/>
    <property type="match status" value="1"/>
</dbReference>
<dbReference type="Pfam" id="PF00550">
    <property type="entry name" value="PP-binding"/>
    <property type="match status" value="1"/>
</dbReference>
<evidence type="ECO:0000313" key="8">
    <source>
        <dbReference type="EMBL" id="MBL1102859.1"/>
    </source>
</evidence>
<dbReference type="CDD" id="cd08956">
    <property type="entry name" value="KR_3_FAS_SDR_x"/>
    <property type="match status" value="1"/>
</dbReference>
<dbReference type="PROSITE" id="PS00012">
    <property type="entry name" value="PHOSPHOPANTETHEINE"/>
    <property type="match status" value="1"/>
</dbReference>
<dbReference type="RefSeq" id="WP_201883440.1">
    <property type="nucleotide sequence ID" value="NZ_JAERRF010000101.1"/>
</dbReference>
<dbReference type="InterPro" id="IPR042104">
    <property type="entry name" value="PKS_dehydratase_sf"/>
</dbReference>
<evidence type="ECO:0000256" key="2">
    <source>
        <dbReference type="ARBA" id="ARBA00022553"/>
    </source>
</evidence>
<feature type="non-terminal residue" evidence="8">
    <location>
        <position position="1"/>
    </location>
</feature>
<reference evidence="8 9" key="1">
    <citation type="submission" date="2021-01" db="EMBL/GenBank/DDBJ databases">
        <title>WGS of actinomycetes isolated from Thailand.</title>
        <authorList>
            <person name="Thawai C."/>
        </authorList>
    </citation>
    <scope>NUCLEOTIDE SEQUENCE [LARGE SCALE GENOMIC DNA]</scope>
    <source>
        <strain evidence="8 9">CA1R205</strain>
    </source>
</reference>
<comment type="caution">
    <text evidence="5">Lacks conserved residue(s) required for the propagation of feature annotation.</text>
</comment>
<feature type="domain" description="Carrier" evidence="6">
    <location>
        <begin position="693"/>
        <end position="768"/>
    </location>
</feature>
<dbReference type="InterPro" id="IPR050091">
    <property type="entry name" value="PKS_NRPS_Biosynth_Enz"/>
</dbReference>
<dbReference type="PROSITE" id="PS52019">
    <property type="entry name" value="PKS_MFAS_DH"/>
    <property type="match status" value="1"/>
</dbReference>
<dbReference type="Gene3D" id="3.40.47.10">
    <property type="match status" value="1"/>
</dbReference>
<feature type="region of interest" description="C-terminal hotdog fold" evidence="5">
    <location>
        <begin position="104"/>
        <end position="239"/>
    </location>
</feature>
<dbReference type="InterPro" id="IPR006162">
    <property type="entry name" value="Ppantetheine_attach_site"/>
</dbReference>
<dbReference type="Pfam" id="PF00109">
    <property type="entry name" value="ketoacyl-synt"/>
    <property type="match status" value="1"/>
</dbReference>
<feature type="region of interest" description="N-terminal hotdog fold" evidence="5">
    <location>
        <begin position="1"/>
        <end position="92"/>
    </location>
</feature>
<accession>A0ABS1NRX1</accession>
<proteinExistence type="predicted"/>
<keyword evidence="3" id="KW-0808">Transferase</keyword>
<dbReference type="SMART" id="SM00822">
    <property type="entry name" value="PKS_KR"/>
    <property type="match status" value="1"/>
</dbReference>
<sequence>YLVQGSMLLPGTAFVELAVRAGDQVGCDLVEELTLEAPLVLPENGSVRVQVWIGAEDSSGKRELTFYSSAGDDDRSWTRHATGVLGAGGRSGGASLVEWPPAGAEVVDLDGAYDRLAELGFGYGPAFQGLRSAWCKGDEMFAEVALPEGVGVDGFGLHPALLDATLHTIGLMGQTDAPGKLPFSWSGVRLHASGATVLRVRLTPAGSDEVSLAIADGSGAPVATVDSLVLRPVSLEELAGDDRSDALFGVDWVSVPLSDGDVPTVGWTDLEALAPSAELSDFVVLSCPITSGTDPVSGAHETAHWALNTVQNWLADERFDTTRLAIVTRGAIATTADEDVRDIAQAAVWGLVRSAQSENPDRIVLVDLDDEATSLDVLPSALATGEPQLALRSGVASAPRLARVQQSVVDDPGFGSGAVLITGATGTLGGLVARHLVTERGVQSLLLVSRRGAAAEGADELHDELVTLGAEVTFAACDVADRNAVAALLAEHQVSAVVHTAGVLDDATIGSLTPDRIDEVFRPKVDAAWHLHELTRDLSAFVLFSSAAGVFGGAGQGNYAAANTFLDALAQHRRAAGLPATSLAWGLWADASGMAGNLDETDVRRITSGGMIPIGAAEGLALFDAAGSTGRALLAPVPLDLPVLHRQARSQPVPHMLRGLVRGTARRTAEAGSVAGSALARSLAGMTAAEREKALLDLVLSQVAMVLGHSSAHAIAPDRAFKDLGFDSLSSVELRNRLNTATELTLPATLVFDYPTPAALAAHLGAELLGGVVDVVADDPAVTVTDEPIAIVGMSCRFPGGVESPEDLWRLVAEGGDAVSEFPTDRGWDVESLYDPDPDHTGTTYSRMGAFLD</sequence>
<organism evidence="8 9">
    <name type="scientific">Streptomyces coffeae</name>
    <dbReference type="NCBI Taxonomy" id="621382"/>
    <lineage>
        <taxon>Bacteria</taxon>
        <taxon>Bacillati</taxon>
        <taxon>Actinomycetota</taxon>
        <taxon>Actinomycetes</taxon>
        <taxon>Kitasatosporales</taxon>
        <taxon>Streptomycetaceae</taxon>
        <taxon>Streptomyces</taxon>
    </lineage>
</organism>
<dbReference type="EMBL" id="JAERRF010000101">
    <property type="protein sequence ID" value="MBL1102859.1"/>
    <property type="molecule type" value="Genomic_DNA"/>
</dbReference>
<dbReference type="PANTHER" id="PTHR43775">
    <property type="entry name" value="FATTY ACID SYNTHASE"/>
    <property type="match status" value="1"/>
</dbReference>
<gene>
    <name evidence="8" type="ORF">JK363_41120</name>
</gene>
<dbReference type="InterPro" id="IPR013968">
    <property type="entry name" value="PKS_KR"/>
</dbReference>
<dbReference type="Gene3D" id="1.10.1200.10">
    <property type="entry name" value="ACP-like"/>
    <property type="match status" value="1"/>
</dbReference>
<dbReference type="InterPro" id="IPR055123">
    <property type="entry name" value="SpnB-like_Rossmann"/>
</dbReference>
<dbReference type="SMART" id="SM00823">
    <property type="entry name" value="PKS_PP"/>
    <property type="match status" value="1"/>
</dbReference>
<name>A0ABS1NRX1_9ACTN</name>
<comment type="caution">
    <text evidence="8">The sequence shown here is derived from an EMBL/GenBank/DDBJ whole genome shotgun (WGS) entry which is preliminary data.</text>
</comment>
<dbReference type="PANTHER" id="PTHR43775:SF51">
    <property type="entry name" value="INACTIVE PHENOLPHTHIOCEROL SYNTHESIS POLYKETIDE SYNTHASE TYPE I PKS1-RELATED"/>
    <property type="match status" value="1"/>
</dbReference>
<protein>
    <submittedName>
        <fullName evidence="8">SDR family NAD(P)-dependent oxidoreductase</fullName>
    </submittedName>
</protein>
<dbReference type="SUPFAM" id="SSF51735">
    <property type="entry name" value="NAD(P)-binding Rossmann-fold domains"/>
    <property type="match status" value="2"/>
</dbReference>
<keyword evidence="4" id="KW-0511">Multifunctional enzyme</keyword>
<evidence type="ECO:0000259" key="6">
    <source>
        <dbReference type="PROSITE" id="PS50075"/>
    </source>
</evidence>
<dbReference type="Pfam" id="PF21089">
    <property type="entry name" value="PKS_DH_N"/>
    <property type="match status" value="1"/>
</dbReference>
<keyword evidence="1" id="KW-0596">Phosphopantetheine</keyword>